<evidence type="ECO:0000313" key="1">
    <source>
        <dbReference type="EMBL" id="KWN22006.1"/>
    </source>
</evidence>
<organism evidence="1 2">
    <name type="scientific">Burkholderia territorii</name>
    <dbReference type="NCBI Taxonomy" id="1503055"/>
    <lineage>
        <taxon>Bacteria</taxon>
        <taxon>Pseudomonadati</taxon>
        <taxon>Pseudomonadota</taxon>
        <taxon>Betaproteobacteria</taxon>
        <taxon>Burkholderiales</taxon>
        <taxon>Burkholderiaceae</taxon>
        <taxon>Burkholderia</taxon>
        <taxon>Burkholderia cepacia complex</taxon>
    </lineage>
</organism>
<protein>
    <submittedName>
        <fullName evidence="1">Uncharacterized protein</fullName>
    </submittedName>
</protein>
<dbReference type="PROSITE" id="PS51257">
    <property type="entry name" value="PROKAR_LIPOPROTEIN"/>
    <property type="match status" value="1"/>
</dbReference>
<reference evidence="1 2" key="1">
    <citation type="submission" date="2015-11" db="EMBL/GenBank/DDBJ databases">
        <title>Expanding the genomic diversity of Burkholderia species for the development of highly accurate diagnostics.</title>
        <authorList>
            <person name="Sahl J."/>
            <person name="Keim P."/>
            <person name="Wagner D."/>
        </authorList>
    </citation>
    <scope>NUCLEOTIDE SEQUENCE [LARGE SCALE GENOMIC DNA]</scope>
    <source>
        <strain evidence="1 2">MSMB793WGS</strain>
    </source>
</reference>
<accession>A0A119VNZ0</accession>
<sequence length="167" mass="17587">MKWRQQSYAIPIALACLALTGAMTVITTSGERQPALAPLPMAPVDAFGPLLEQAHGALDALLKPVTEMGPPVQLPVAVAPVPVPLPDALKPVGDTALYELTTIVQGGSQRSAMINGRLVHVGDRLAGDATVKAIFMDRVKIERQGQTLFITMHTASVERASGEGDSK</sequence>
<gene>
    <name evidence="1" type="ORF">WT83_04865</name>
</gene>
<evidence type="ECO:0000313" key="2">
    <source>
        <dbReference type="Proteomes" id="UP000068016"/>
    </source>
</evidence>
<dbReference type="RefSeq" id="WP_060346264.1">
    <property type="nucleotide sequence ID" value="NZ_LPLZ01000017.1"/>
</dbReference>
<proteinExistence type="predicted"/>
<dbReference type="AlphaFoldDB" id="A0A119VNZ0"/>
<name>A0A119VNZ0_9BURK</name>
<dbReference type="Gene3D" id="2.30.30.830">
    <property type="match status" value="1"/>
</dbReference>
<dbReference type="Proteomes" id="UP000068016">
    <property type="component" value="Unassembled WGS sequence"/>
</dbReference>
<comment type="caution">
    <text evidence="1">The sequence shown here is derived from an EMBL/GenBank/DDBJ whole genome shotgun (WGS) entry which is preliminary data.</text>
</comment>
<dbReference type="EMBL" id="LPLZ01000017">
    <property type="protein sequence ID" value="KWN22006.1"/>
    <property type="molecule type" value="Genomic_DNA"/>
</dbReference>